<keyword evidence="1" id="KW-0694">RNA-binding</keyword>
<feature type="region of interest" description="Disordered" evidence="2">
    <location>
        <begin position="130"/>
        <end position="188"/>
    </location>
</feature>
<evidence type="ECO:0000259" key="3">
    <source>
        <dbReference type="PROSITE" id="PS50102"/>
    </source>
</evidence>
<dbReference type="EMBL" id="JAMSHJ010000006">
    <property type="protein sequence ID" value="KAI5396690.1"/>
    <property type="molecule type" value="Genomic_DNA"/>
</dbReference>
<feature type="domain" description="RRM" evidence="3">
    <location>
        <begin position="12"/>
        <end position="89"/>
    </location>
</feature>
<dbReference type="Proteomes" id="UP001058974">
    <property type="component" value="Chromosome 6"/>
</dbReference>
<keyword evidence="5" id="KW-1185">Reference proteome</keyword>
<protein>
    <recommendedName>
        <fullName evidence="3">RRM domain-containing protein</fullName>
    </recommendedName>
</protein>
<dbReference type="AlphaFoldDB" id="A0A9D4W6R4"/>
<feature type="compositionally biased region" description="Polar residues" evidence="2">
    <location>
        <begin position="167"/>
        <end position="178"/>
    </location>
</feature>
<dbReference type="Gene3D" id="3.30.70.330">
    <property type="match status" value="1"/>
</dbReference>
<proteinExistence type="predicted"/>
<sequence>MGENVDEAEDISFFFFTEFPEEFDAKDLFSVFKEYKLVTKVFILARRDKKGKTSGFVCLKKVKEERIMVVKLDSIQIQGRKIYVNTLRFNRGVKALSKRQQAEQFVGRVGNAQPISKNWKVGSSWRSYAQVSNDSEEDEDENSDDDEGLSRKFIENDDDDSMEHNSRGSQKARTSGSSPHRVVIGDSEKQMGKFTSRHKEQGISNEVAPFKEDGVCVKKFFIGGCEKVKGKCREYRLLVDGCEKKKGPLGNIPNILVNMENIQDHGIKASNMVGRDLIPSWGQGFKLVVPNNNVCNLIDYGDPIEIEDSNSKYSGGSILFCDSISNGDVNQGNSQIRKSLEDVSSKVWNMIKEMGIEGEEDDIVFEGIIREMEAKDRKNFEGKKGAEIRVP</sequence>
<evidence type="ECO:0000313" key="4">
    <source>
        <dbReference type="EMBL" id="KAI5396690.1"/>
    </source>
</evidence>
<dbReference type="CDD" id="cd00590">
    <property type="entry name" value="RRM_SF"/>
    <property type="match status" value="1"/>
</dbReference>
<dbReference type="SUPFAM" id="SSF54928">
    <property type="entry name" value="RNA-binding domain, RBD"/>
    <property type="match status" value="1"/>
</dbReference>
<evidence type="ECO:0000256" key="1">
    <source>
        <dbReference type="PROSITE-ProRule" id="PRU00176"/>
    </source>
</evidence>
<dbReference type="Gramene" id="Psat06G0278100-T1">
    <property type="protein sequence ID" value="KAI5396690.1"/>
    <property type="gene ID" value="KIW84_062781"/>
</dbReference>
<accession>A0A9D4W6R4</accession>
<dbReference type="InterPro" id="IPR035979">
    <property type="entry name" value="RBD_domain_sf"/>
</dbReference>
<feature type="compositionally biased region" description="Acidic residues" evidence="2">
    <location>
        <begin position="134"/>
        <end position="147"/>
    </location>
</feature>
<organism evidence="4 5">
    <name type="scientific">Pisum sativum</name>
    <name type="common">Garden pea</name>
    <name type="synonym">Lathyrus oleraceus</name>
    <dbReference type="NCBI Taxonomy" id="3888"/>
    <lineage>
        <taxon>Eukaryota</taxon>
        <taxon>Viridiplantae</taxon>
        <taxon>Streptophyta</taxon>
        <taxon>Embryophyta</taxon>
        <taxon>Tracheophyta</taxon>
        <taxon>Spermatophyta</taxon>
        <taxon>Magnoliopsida</taxon>
        <taxon>eudicotyledons</taxon>
        <taxon>Gunneridae</taxon>
        <taxon>Pentapetalae</taxon>
        <taxon>rosids</taxon>
        <taxon>fabids</taxon>
        <taxon>Fabales</taxon>
        <taxon>Fabaceae</taxon>
        <taxon>Papilionoideae</taxon>
        <taxon>50 kb inversion clade</taxon>
        <taxon>NPAAA clade</taxon>
        <taxon>Hologalegina</taxon>
        <taxon>IRL clade</taxon>
        <taxon>Fabeae</taxon>
        <taxon>Lathyrus</taxon>
    </lineage>
</organism>
<gene>
    <name evidence="4" type="ORF">KIW84_062781</name>
</gene>
<comment type="caution">
    <text evidence="4">The sequence shown here is derived from an EMBL/GenBank/DDBJ whole genome shotgun (WGS) entry which is preliminary data.</text>
</comment>
<dbReference type="GO" id="GO:0003723">
    <property type="term" value="F:RNA binding"/>
    <property type="evidence" value="ECO:0007669"/>
    <property type="project" value="UniProtKB-UniRule"/>
</dbReference>
<evidence type="ECO:0000256" key="2">
    <source>
        <dbReference type="SAM" id="MobiDB-lite"/>
    </source>
</evidence>
<dbReference type="PROSITE" id="PS50102">
    <property type="entry name" value="RRM"/>
    <property type="match status" value="1"/>
</dbReference>
<dbReference type="InterPro" id="IPR012677">
    <property type="entry name" value="Nucleotide-bd_a/b_plait_sf"/>
</dbReference>
<dbReference type="InterPro" id="IPR000504">
    <property type="entry name" value="RRM_dom"/>
</dbReference>
<reference evidence="4 5" key="1">
    <citation type="journal article" date="2022" name="Nat. Genet.">
        <title>Improved pea reference genome and pan-genome highlight genomic features and evolutionary characteristics.</title>
        <authorList>
            <person name="Yang T."/>
            <person name="Liu R."/>
            <person name="Luo Y."/>
            <person name="Hu S."/>
            <person name="Wang D."/>
            <person name="Wang C."/>
            <person name="Pandey M.K."/>
            <person name="Ge S."/>
            <person name="Xu Q."/>
            <person name="Li N."/>
            <person name="Li G."/>
            <person name="Huang Y."/>
            <person name="Saxena R.K."/>
            <person name="Ji Y."/>
            <person name="Li M."/>
            <person name="Yan X."/>
            <person name="He Y."/>
            <person name="Liu Y."/>
            <person name="Wang X."/>
            <person name="Xiang C."/>
            <person name="Varshney R.K."/>
            <person name="Ding H."/>
            <person name="Gao S."/>
            <person name="Zong X."/>
        </authorList>
    </citation>
    <scope>NUCLEOTIDE SEQUENCE [LARGE SCALE GENOMIC DNA]</scope>
    <source>
        <strain evidence="4 5">cv. Zhongwan 6</strain>
    </source>
</reference>
<name>A0A9D4W6R4_PEA</name>
<evidence type="ECO:0000313" key="5">
    <source>
        <dbReference type="Proteomes" id="UP001058974"/>
    </source>
</evidence>